<feature type="domain" description="Methyltransferase type 11" evidence="1">
    <location>
        <begin position="61"/>
        <end position="151"/>
    </location>
</feature>
<dbReference type="GO" id="GO:0032259">
    <property type="term" value="P:methylation"/>
    <property type="evidence" value="ECO:0007669"/>
    <property type="project" value="UniProtKB-KW"/>
</dbReference>
<dbReference type="Gene3D" id="3.40.50.150">
    <property type="entry name" value="Vaccinia Virus protein VP39"/>
    <property type="match status" value="1"/>
</dbReference>
<dbReference type="RefSeq" id="WP_377001145.1">
    <property type="nucleotide sequence ID" value="NZ_JBHSQE010000004.1"/>
</dbReference>
<keyword evidence="2" id="KW-0808">Transferase</keyword>
<sequence>MTTPETPASQAIAANRSWWDGDAADYHARHASYLDGFHWCPEMLAESEARLLGDVTGLDVLEIGCGSAPCASWLSRHSSAFVTGFDLSGGMLALSDGRVPLTQADARALPYRDGSFDVAFSVFGALPFVPDVSSVLIDVARVLRPHGRLVFSVNHPMRWIFPDDPQAFEAQISYFDREYIERDEDGTITYAEFHRTLGDWVRALDAAGFHLRDLLEPEWPEHLKEDWGQWSPERGRIFPGTAIFVAELGSQV</sequence>
<proteinExistence type="predicted"/>
<dbReference type="InterPro" id="IPR029063">
    <property type="entry name" value="SAM-dependent_MTases_sf"/>
</dbReference>
<dbReference type="InterPro" id="IPR050508">
    <property type="entry name" value="Methyltransf_Superfamily"/>
</dbReference>
<keyword evidence="3" id="KW-1185">Reference proteome</keyword>
<reference evidence="3" key="1">
    <citation type="journal article" date="2019" name="Int. J. Syst. Evol. Microbiol.">
        <title>The Global Catalogue of Microorganisms (GCM) 10K type strain sequencing project: providing services to taxonomists for standard genome sequencing and annotation.</title>
        <authorList>
            <consortium name="The Broad Institute Genomics Platform"/>
            <consortium name="The Broad Institute Genome Sequencing Center for Infectious Disease"/>
            <person name="Wu L."/>
            <person name="Ma J."/>
        </authorList>
    </citation>
    <scope>NUCLEOTIDE SEQUENCE [LARGE SCALE GENOMIC DNA]</scope>
    <source>
        <strain evidence="3">CCUG 51943</strain>
    </source>
</reference>
<dbReference type="SUPFAM" id="SSF53335">
    <property type="entry name" value="S-adenosyl-L-methionine-dependent methyltransferases"/>
    <property type="match status" value="1"/>
</dbReference>
<dbReference type="Pfam" id="PF08241">
    <property type="entry name" value="Methyltransf_11"/>
    <property type="match status" value="1"/>
</dbReference>
<dbReference type="PANTHER" id="PTHR42912">
    <property type="entry name" value="METHYLTRANSFERASE"/>
    <property type="match status" value="1"/>
</dbReference>
<keyword evidence="2" id="KW-0489">Methyltransferase</keyword>
<dbReference type="Proteomes" id="UP001596244">
    <property type="component" value="Unassembled WGS sequence"/>
</dbReference>
<dbReference type="EMBL" id="JBHSQE010000004">
    <property type="protein sequence ID" value="MFC6146609.1"/>
    <property type="molecule type" value="Genomic_DNA"/>
</dbReference>
<name>A0ABW1QCR9_9CORY</name>
<dbReference type="EC" id="2.1.1.-" evidence="2"/>
<evidence type="ECO:0000259" key="1">
    <source>
        <dbReference type="Pfam" id="PF08241"/>
    </source>
</evidence>
<dbReference type="PANTHER" id="PTHR42912:SF93">
    <property type="entry name" value="N6-ADENOSINE-METHYLTRANSFERASE TMT1A"/>
    <property type="match status" value="1"/>
</dbReference>
<dbReference type="InterPro" id="IPR013216">
    <property type="entry name" value="Methyltransf_11"/>
</dbReference>
<gene>
    <name evidence="2" type="ORF">ACFPUZ_07310</name>
</gene>
<dbReference type="GO" id="GO:0008168">
    <property type="term" value="F:methyltransferase activity"/>
    <property type="evidence" value="ECO:0007669"/>
    <property type="project" value="UniProtKB-KW"/>
</dbReference>
<evidence type="ECO:0000313" key="3">
    <source>
        <dbReference type="Proteomes" id="UP001596244"/>
    </source>
</evidence>
<dbReference type="CDD" id="cd02440">
    <property type="entry name" value="AdoMet_MTases"/>
    <property type="match status" value="1"/>
</dbReference>
<protein>
    <submittedName>
        <fullName evidence="2">Class I SAM-dependent methyltransferase</fullName>
        <ecNumber evidence="2">2.1.1.-</ecNumber>
    </submittedName>
</protein>
<evidence type="ECO:0000313" key="2">
    <source>
        <dbReference type="EMBL" id="MFC6146609.1"/>
    </source>
</evidence>
<accession>A0ABW1QCR9</accession>
<comment type="caution">
    <text evidence="2">The sequence shown here is derived from an EMBL/GenBank/DDBJ whole genome shotgun (WGS) entry which is preliminary data.</text>
</comment>
<organism evidence="2 3">
    <name type="scientific">Corynebacterium nasicanis</name>
    <dbReference type="NCBI Taxonomy" id="1448267"/>
    <lineage>
        <taxon>Bacteria</taxon>
        <taxon>Bacillati</taxon>
        <taxon>Actinomycetota</taxon>
        <taxon>Actinomycetes</taxon>
        <taxon>Mycobacteriales</taxon>
        <taxon>Corynebacteriaceae</taxon>
        <taxon>Corynebacterium</taxon>
    </lineage>
</organism>